<feature type="transmembrane region" description="Helical" evidence="7">
    <location>
        <begin position="373"/>
        <end position="396"/>
    </location>
</feature>
<feature type="transmembrane region" description="Helical" evidence="7">
    <location>
        <begin position="149"/>
        <end position="169"/>
    </location>
</feature>
<feature type="transmembrane region" description="Helical" evidence="7">
    <location>
        <begin position="434"/>
        <end position="455"/>
    </location>
</feature>
<keyword evidence="10" id="KW-1185">Reference proteome</keyword>
<accession>A0A517SG72</accession>
<protein>
    <submittedName>
        <fullName evidence="9">RDD family protein</fullName>
    </submittedName>
</protein>
<feature type="region of interest" description="Disordered" evidence="6">
    <location>
        <begin position="36"/>
        <end position="62"/>
    </location>
</feature>
<dbReference type="Proteomes" id="UP000315700">
    <property type="component" value="Chromosome"/>
</dbReference>
<evidence type="ECO:0000313" key="9">
    <source>
        <dbReference type="EMBL" id="QDT55124.1"/>
    </source>
</evidence>
<dbReference type="InterPro" id="IPR051791">
    <property type="entry name" value="Pra-immunoreactive"/>
</dbReference>
<evidence type="ECO:0000256" key="2">
    <source>
        <dbReference type="ARBA" id="ARBA00022475"/>
    </source>
</evidence>
<keyword evidence="4 7" id="KW-1133">Transmembrane helix</keyword>
<gene>
    <name evidence="9" type="ORF">Pan44_31660</name>
</gene>
<keyword evidence="5 7" id="KW-0472">Membrane</keyword>
<evidence type="ECO:0000313" key="10">
    <source>
        <dbReference type="Proteomes" id="UP000315700"/>
    </source>
</evidence>
<evidence type="ECO:0000256" key="3">
    <source>
        <dbReference type="ARBA" id="ARBA00022692"/>
    </source>
</evidence>
<evidence type="ECO:0000256" key="4">
    <source>
        <dbReference type="ARBA" id="ARBA00022989"/>
    </source>
</evidence>
<evidence type="ECO:0000256" key="5">
    <source>
        <dbReference type="ARBA" id="ARBA00023136"/>
    </source>
</evidence>
<feature type="transmembrane region" description="Helical" evidence="7">
    <location>
        <begin position="236"/>
        <end position="256"/>
    </location>
</feature>
<dbReference type="KEGG" id="ccos:Pan44_31660"/>
<dbReference type="Pfam" id="PF06271">
    <property type="entry name" value="RDD"/>
    <property type="match status" value="1"/>
</dbReference>
<dbReference type="InterPro" id="IPR010432">
    <property type="entry name" value="RDD"/>
</dbReference>
<name>A0A517SG72_9PLAN</name>
<proteinExistence type="predicted"/>
<reference evidence="9 10" key="1">
    <citation type="submission" date="2019-02" db="EMBL/GenBank/DDBJ databases">
        <title>Deep-cultivation of Planctomycetes and their phenomic and genomic characterization uncovers novel biology.</title>
        <authorList>
            <person name="Wiegand S."/>
            <person name="Jogler M."/>
            <person name="Boedeker C."/>
            <person name="Pinto D."/>
            <person name="Vollmers J."/>
            <person name="Rivas-Marin E."/>
            <person name="Kohn T."/>
            <person name="Peeters S.H."/>
            <person name="Heuer A."/>
            <person name="Rast P."/>
            <person name="Oberbeckmann S."/>
            <person name="Bunk B."/>
            <person name="Jeske O."/>
            <person name="Meyerdierks A."/>
            <person name="Storesund J.E."/>
            <person name="Kallscheuer N."/>
            <person name="Luecker S."/>
            <person name="Lage O.M."/>
            <person name="Pohl T."/>
            <person name="Merkel B.J."/>
            <person name="Hornburger P."/>
            <person name="Mueller R.-W."/>
            <person name="Bruemmer F."/>
            <person name="Labrenz M."/>
            <person name="Spormann A.M."/>
            <person name="Op den Camp H."/>
            <person name="Overmann J."/>
            <person name="Amann R."/>
            <person name="Jetten M.S.M."/>
            <person name="Mascher T."/>
            <person name="Medema M.H."/>
            <person name="Devos D.P."/>
            <person name="Kaster A.-K."/>
            <person name="Ovreas L."/>
            <person name="Rohde M."/>
            <person name="Galperin M.Y."/>
            <person name="Jogler C."/>
        </authorList>
    </citation>
    <scope>NUCLEOTIDE SEQUENCE [LARGE SCALE GENOMIC DNA]</scope>
    <source>
        <strain evidence="9 10">Pan44</strain>
    </source>
</reference>
<evidence type="ECO:0000256" key="7">
    <source>
        <dbReference type="SAM" id="Phobius"/>
    </source>
</evidence>
<evidence type="ECO:0000256" key="6">
    <source>
        <dbReference type="SAM" id="MobiDB-lite"/>
    </source>
</evidence>
<dbReference type="InParanoid" id="A0A517SG72"/>
<feature type="transmembrane region" description="Helical" evidence="7">
    <location>
        <begin position="461"/>
        <end position="478"/>
    </location>
</feature>
<sequence>MPIKVRCGGCEKSLSVPDSMRGKTVKCPACGEKIKLPGGDAAKAGVSKTARQKKEAEGSVDEKPSGELFVNLNLKQLEADEKICPFCAEPMPSGEDASSVCPSCGMDTATGKMDRKEARRRSRRGPDIKEYWAKAWSDPARFVIDYKALAIRTGTFWTQFGMIFGICLFMAKDYCTRGPTITFWAAMTAISALGIPGWYWSLAIRLIQAELFREKVNTDRIHFDFFANVSIGLRGVIWPFIVFLPAWMGLGAIYLLSPDSVPEATFRILAGVLIALPFLMFPIATIHMTARYTYKAWILWELLVSFSRAAAGCFYWLIQAAVIMGPVFAMLFAIQMYGGGMNPFSNTYIDQAAIWTTEKALGIIGEQANQESLVFILIRLVVELVMGFCFIAPLAYLSAFPALYMIRANALLAHYFQPKLGIMNDMPKSTPATFWVRFLAFWGDILLVPLAPVLVMRDKRAVMVGGLIFAAVVLTKMFRSEAAMLQMILYVAYGVYTYWMYFAVSESGAIKATTVKEAFGLQVQTSKGRQLTLQQATVRWFGTMISGLLGGLGFLMCAFHPKKKAFQDLFSKSEVVWVGDK</sequence>
<feature type="transmembrane region" description="Helical" evidence="7">
    <location>
        <begin position="268"/>
        <end position="294"/>
    </location>
</feature>
<dbReference type="AlphaFoldDB" id="A0A517SG72"/>
<feature type="transmembrane region" description="Helical" evidence="7">
    <location>
        <begin position="540"/>
        <end position="559"/>
    </location>
</feature>
<feature type="transmembrane region" description="Helical" evidence="7">
    <location>
        <begin position="485"/>
        <end position="504"/>
    </location>
</feature>
<dbReference type="EMBL" id="CP036271">
    <property type="protein sequence ID" value="QDT55124.1"/>
    <property type="molecule type" value="Genomic_DNA"/>
</dbReference>
<evidence type="ECO:0000259" key="8">
    <source>
        <dbReference type="Pfam" id="PF06271"/>
    </source>
</evidence>
<keyword evidence="2" id="KW-1003">Cell membrane</keyword>
<evidence type="ECO:0000256" key="1">
    <source>
        <dbReference type="ARBA" id="ARBA00004651"/>
    </source>
</evidence>
<feature type="domain" description="RDD" evidence="8">
    <location>
        <begin position="432"/>
        <end position="571"/>
    </location>
</feature>
<dbReference type="RefSeq" id="WP_145030911.1">
    <property type="nucleotide sequence ID" value="NZ_CP036271.1"/>
</dbReference>
<organism evidence="9 10">
    <name type="scientific">Caulifigura coniformis</name>
    <dbReference type="NCBI Taxonomy" id="2527983"/>
    <lineage>
        <taxon>Bacteria</taxon>
        <taxon>Pseudomonadati</taxon>
        <taxon>Planctomycetota</taxon>
        <taxon>Planctomycetia</taxon>
        <taxon>Planctomycetales</taxon>
        <taxon>Planctomycetaceae</taxon>
        <taxon>Caulifigura</taxon>
    </lineage>
</organism>
<dbReference type="OrthoDB" id="261253at2"/>
<feature type="transmembrane region" description="Helical" evidence="7">
    <location>
        <begin position="181"/>
        <end position="200"/>
    </location>
</feature>
<dbReference type="PANTHER" id="PTHR36115:SF9">
    <property type="entry name" value="LMO1584 PROTEIN"/>
    <property type="match status" value="1"/>
</dbReference>
<keyword evidence="3 7" id="KW-0812">Transmembrane</keyword>
<feature type="compositionally biased region" description="Basic and acidic residues" evidence="6">
    <location>
        <begin position="52"/>
        <end position="62"/>
    </location>
</feature>
<dbReference type="PANTHER" id="PTHR36115">
    <property type="entry name" value="PROLINE-RICH ANTIGEN HOMOLOG-RELATED"/>
    <property type="match status" value="1"/>
</dbReference>
<dbReference type="GO" id="GO:0005886">
    <property type="term" value="C:plasma membrane"/>
    <property type="evidence" value="ECO:0007669"/>
    <property type="project" value="UniProtKB-SubCell"/>
</dbReference>
<comment type="subcellular location">
    <subcellularLocation>
        <location evidence="1">Cell membrane</location>
        <topology evidence="1">Multi-pass membrane protein</topology>
    </subcellularLocation>
</comment>
<feature type="transmembrane region" description="Helical" evidence="7">
    <location>
        <begin position="314"/>
        <end position="334"/>
    </location>
</feature>